<dbReference type="Proteomes" id="UP000054047">
    <property type="component" value="Unassembled WGS sequence"/>
</dbReference>
<proteinExistence type="predicted"/>
<dbReference type="EMBL" id="KN729765">
    <property type="protein sequence ID" value="KIH61872.1"/>
    <property type="molecule type" value="Genomic_DNA"/>
</dbReference>
<sequence length="286" mass="31402">MNHCYSRQCFRKKGSFARAQRAQSRNVAAYRTELATLLRISRKKVSAFPAHLLSARPEVPRNPFALSRVDPQDESGSPFSTSPILVSTLPIVSQETSVLEALLNNLLLHHAGLEEETIYAYGEVEFVTFLSALLLRVEGFSRRSFIPPISMPKPIPHEKKLKELNIVNGMLYATAIRPLRGVTLGDVDVGACSDTDAALDARCLLAFAYWLNLVGKQPASKKMCKVLGELCPESASVALQKVDGACSVGTTSSEDIERAFLAAREELESTSGFEKFKEVISKKISV</sequence>
<accession>A0A0C2DHG0</accession>
<protein>
    <submittedName>
        <fullName evidence="1">Uncharacterized protein</fullName>
    </submittedName>
</protein>
<gene>
    <name evidence="1" type="ORF">ANCDUO_07849</name>
</gene>
<evidence type="ECO:0000313" key="2">
    <source>
        <dbReference type="Proteomes" id="UP000054047"/>
    </source>
</evidence>
<evidence type="ECO:0000313" key="1">
    <source>
        <dbReference type="EMBL" id="KIH61872.1"/>
    </source>
</evidence>
<name>A0A0C2DHG0_9BILA</name>
<dbReference type="AlphaFoldDB" id="A0A0C2DHG0"/>
<dbReference type="OrthoDB" id="5844431at2759"/>
<reference evidence="1 2" key="1">
    <citation type="submission" date="2013-12" db="EMBL/GenBank/DDBJ databases">
        <title>Draft genome of the parsitic nematode Ancylostoma duodenale.</title>
        <authorList>
            <person name="Mitreva M."/>
        </authorList>
    </citation>
    <scope>NUCLEOTIDE SEQUENCE [LARGE SCALE GENOMIC DNA]</scope>
    <source>
        <strain evidence="1 2">Zhejiang</strain>
    </source>
</reference>
<organism evidence="1 2">
    <name type="scientific">Ancylostoma duodenale</name>
    <dbReference type="NCBI Taxonomy" id="51022"/>
    <lineage>
        <taxon>Eukaryota</taxon>
        <taxon>Metazoa</taxon>
        <taxon>Ecdysozoa</taxon>
        <taxon>Nematoda</taxon>
        <taxon>Chromadorea</taxon>
        <taxon>Rhabditida</taxon>
        <taxon>Rhabditina</taxon>
        <taxon>Rhabditomorpha</taxon>
        <taxon>Strongyloidea</taxon>
        <taxon>Ancylostomatidae</taxon>
        <taxon>Ancylostomatinae</taxon>
        <taxon>Ancylostoma</taxon>
    </lineage>
</organism>
<keyword evidence="2" id="KW-1185">Reference proteome</keyword>